<dbReference type="AlphaFoldDB" id="A0A7S2UTZ4"/>
<evidence type="ECO:0000313" key="1">
    <source>
        <dbReference type="EMBL" id="CAD9859202.1"/>
    </source>
</evidence>
<protein>
    <submittedName>
        <fullName evidence="1">Uncharacterized protein</fullName>
    </submittedName>
</protein>
<accession>A0A7S2UTZ4</accession>
<proteinExistence type="predicted"/>
<reference evidence="1" key="1">
    <citation type="submission" date="2021-01" db="EMBL/GenBank/DDBJ databases">
        <authorList>
            <person name="Corre E."/>
            <person name="Pelletier E."/>
            <person name="Niang G."/>
            <person name="Scheremetjew M."/>
            <person name="Finn R."/>
            <person name="Kale V."/>
            <person name="Holt S."/>
            <person name="Cochrane G."/>
            <person name="Meng A."/>
            <person name="Brown T."/>
            <person name="Cohen L."/>
        </authorList>
    </citation>
    <scope>NUCLEOTIDE SEQUENCE</scope>
    <source>
        <strain evidence="1">CCMP1661</strain>
    </source>
</reference>
<gene>
    <name evidence="1" type="ORF">FJAP1339_LOCUS1721</name>
</gene>
<sequence>MAIGKLLPSALLVPPTLVLSALALTVFKYLIKFVDTVANVKQQNPILDALQPIFGLMDQALDKLLGGNAVTFKFTDVILVGIMITLLTINQTFTEADEAAVSPQTSTKKRN</sequence>
<organism evidence="1">
    <name type="scientific">Fibrocapsa japonica</name>
    <dbReference type="NCBI Taxonomy" id="94617"/>
    <lineage>
        <taxon>Eukaryota</taxon>
        <taxon>Sar</taxon>
        <taxon>Stramenopiles</taxon>
        <taxon>Ochrophyta</taxon>
        <taxon>Raphidophyceae</taxon>
        <taxon>Chattonellales</taxon>
        <taxon>Chattonellaceae</taxon>
        <taxon>Fibrocapsa</taxon>
    </lineage>
</organism>
<dbReference type="EMBL" id="HBHR01003736">
    <property type="protein sequence ID" value="CAD9859202.1"/>
    <property type="molecule type" value="Transcribed_RNA"/>
</dbReference>
<name>A0A7S2UTZ4_9STRA</name>